<gene>
    <name evidence="2" type="ORF">TNO010_150200</name>
</gene>
<dbReference type="Proteomes" id="UP000490060">
    <property type="component" value="Unassembled WGS sequence"/>
</dbReference>
<dbReference type="RefSeq" id="WP_172505043.1">
    <property type="nucleotide sequence ID" value="NZ_JAJHTC010000001.1"/>
</dbReference>
<feature type="coiled-coil region" evidence="1">
    <location>
        <begin position="139"/>
        <end position="166"/>
    </location>
</feature>
<reference evidence="2 3" key="1">
    <citation type="submission" date="2017-11" db="EMBL/GenBank/DDBJ databases">
        <authorList>
            <person name="Duchaud E."/>
        </authorList>
    </citation>
    <scope>NUCLEOTIDE SEQUENCE [LARGE SCALE GENOMIC DNA]</scope>
    <source>
        <strain evidence="2 3">TNO010</strain>
    </source>
</reference>
<evidence type="ECO:0000256" key="1">
    <source>
        <dbReference type="SAM" id="Coils"/>
    </source>
</evidence>
<name>A0A2I2M6S1_9FLAO</name>
<evidence type="ECO:0000313" key="3">
    <source>
        <dbReference type="Proteomes" id="UP000490060"/>
    </source>
</evidence>
<evidence type="ECO:0008006" key="4">
    <source>
        <dbReference type="Google" id="ProtNLM"/>
    </source>
</evidence>
<sequence>MIATKFKNTGFIAFLLALLITTGVLSYKNASEYSELKIAFDSEKKDLEFELNTVLKKYEKALNKKDDVSLNLRNKLHEIIKLKDTIHNLKAENYRLLRFYRKRILILNKQNELLFSYIDSLSSKNNQLITKNDSVTEVLIQKRHQNNRLKHKNNSLDQEKKLLKEKIAIAQVLKIATIKVVTMKKRRSGKYTHTNRASKTTAFKITFNLLENKIIKPGLKPIYIQIVYNNQVISPVKEVLLTNKQKIFCNDILTVQYNKKILPVISFINVDKNSLTKGFYHVNVFIDGIFIKKTTLKLK</sequence>
<dbReference type="GeneID" id="86818006"/>
<accession>A0A2I2M6S1</accession>
<organism evidence="2 3">
    <name type="scientific">Tenacibaculum finnmarkense genomovar ulcerans</name>
    <dbReference type="NCBI Taxonomy" id="2781388"/>
    <lineage>
        <taxon>Bacteria</taxon>
        <taxon>Pseudomonadati</taxon>
        <taxon>Bacteroidota</taxon>
        <taxon>Flavobacteriia</taxon>
        <taxon>Flavobacteriales</taxon>
        <taxon>Flavobacteriaceae</taxon>
        <taxon>Tenacibaculum</taxon>
        <taxon>Tenacibaculum finnmarkense</taxon>
    </lineage>
</organism>
<protein>
    <recommendedName>
        <fullName evidence="4">Chromosome partitioning protein ParA</fullName>
    </recommendedName>
</protein>
<evidence type="ECO:0000313" key="2">
    <source>
        <dbReference type="EMBL" id="SOU88249.1"/>
    </source>
</evidence>
<dbReference type="EMBL" id="OENE01000007">
    <property type="protein sequence ID" value="SOU88249.1"/>
    <property type="molecule type" value="Genomic_DNA"/>
</dbReference>
<proteinExistence type="predicted"/>
<keyword evidence="1" id="KW-0175">Coiled coil</keyword>
<feature type="coiled-coil region" evidence="1">
    <location>
        <begin position="44"/>
        <end position="92"/>
    </location>
</feature>
<dbReference type="AlphaFoldDB" id="A0A2I2M6S1"/>